<reference evidence="1 2" key="1">
    <citation type="submission" date="2018-04" db="EMBL/GenBank/DDBJ databases">
        <title>Complete genome sequences of Helicobacter pylori.</title>
        <authorList>
            <person name="Palau M."/>
            <person name="Minana-Galbis D."/>
        </authorList>
    </citation>
    <scope>NUCLEOTIDE SEQUENCE [LARGE SCALE GENOMIC DNA]</scope>
    <source>
        <strain evidence="1 2">B518</strain>
    </source>
</reference>
<dbReference type="SUPFAM" id="SSF101904">
    <property type="entry name" value="GyrA/ParC C-terminal domain-like"/>
    <property type="match status" value="1"/>
</dbReference>
<sequence>IGMKITQKTGNLVGVISVDDENLDLMILTASAKMIRVSIKNIRETGRNASGVKLINTADKVMYVNSCPKEEEPENLENPPAQLFE</sequence>
<dbReference type="Proteomes" id="UP000272192">
    <property type="component" value="Unassembled WGS sequence"/>
</dbReference>
<dbReference type="GO" id="GO:0003916">
    <property type="term" value="F:DNA topoisomerase activity"/>
    <property type="evidence" value="ECO:0007669"/>
    <property type="project" value="InterPro"/>
</dbReference>
<dbReference type="AlphaFoldDB" id="A0A7Z6SS63"/>
<organism evidence="1 2">
    <name type="scientific">Helicobacter pylori</name>
    <name type="common">Campylobacter pylori</name>
    <dbReference type="NCBI Taxonomy" id="210"/>
    <lineage>
        <taxon>Bacteria</taxon>
        <taxon>Pseudomonadati</taxon>
        <taxon>Campylobacterota</taxon>
        <taxon>Epsilonproteobacteria</taxon>
        <taxon>Campylobacterales</taxon>
        <taxon>Helicobacteraceae</taxon>
        <taxon>Helicobacter</taxon>
    </lineage>
</organism>
<gene>
    <name evidence="1" type="ORF">DB721_10135</name>
</gene>
<feature type="non-terminal residue" evidence="1">
    <location>
        <position position="1"/>
    </location>
</feature>
<accession>A0A7Z6SS63</accession>
<dbReference type="Pfam" id="PF03989">
    <property type="entry name" value="DNA_gyraseA_C"/>
    <property type="match status" value="1"/>
</dbReference>
<comment type="caution">
    <text evidence="1">The sequence shown here is derived from an EMBL/GenBank/DDBJ whole genome shotgun (WGS) entry which is preliminary data.</text>
</comment>
<dbReference type="EMBL" id="QELB01000340">
    <property type="protein sequence ID" value="RKU88033.1"/>
    <property type="molecule type" value="Genomic_DNA"/>
</dbReference>
<protein>
    <submittedName>
        <fullName evidence="1">DNA gyrase subunit A</fullName>
    </submittedName>
</protein>
<dbReference type="InterPro" id="IPR006691">
    <property type="entry name" value="GyrA/parC_rep"/>
</dbReference>
<evidence type="ECO:0000313" key="1">
    <source>
        <dbReference type="EMBL" id="RKU88033.1"/>
    </source>
</evidence>
<name>A0A7Z6SS63_HELPX</name>
<dbReference type="GO" id="GO:0006265">
    <property type="term" value="P:DNA topological change"/>
    <property type="evidence" value="ECO:0007669"/>
    <property type="project" value="InterPro"/>
</dbReference>
<evidence type="ECO:0000313" key="2">
    <source>
        <dbReference type="Proteomes" id="UP000272192"/>
    </source>
</evidence>
<dbReference type="GO" id="GO:0003677">
    <property type="term" value="F:DNA binding"/>
    <property type="evidence" value="ECO:0007669"/>
    <property type="project" value="InterPro"/>
</dbReference>
<proteinExistence type="predicted"/>
<dbReference type="Gene3D" id="2.120.10.90">
    <property type="entry name" value="DNA gyrase/topoisomerase IV, subunit A, C-terminal"/>
    <property type="match status" value="1"/>
</dbReference>
<dbReference type="GO" id="GO:0005524">
    <property type="term" value="F:ATP binding"/>
    <property type="evidence" value="ECO:0007669"/>
    <property type="project" value="InterPro"/>
</dbReference>
<dbReference type="InterPro" id="IPR035516">
    <property type="entry name" value="Gyrase/topoIV_suA_C"/>
</dbReference>